<dbReference type="EMBL" id="FNPB01000008">
    <property type="protein sequence ID" value="SDY19915.1"/>
    <property type="molecule type" value="Genomic_DNA"/>
</dbReference>
<gene>
    <name evidence="1" type="ORF">SAMN04487946_108106</name>
</gene>
<organism evidence="1 2">
    <name type="scientific">Halobellus clavatus</name>
    <dbReference type="NCBI Taxonomy" id="660517"/>
    <lineage>
        <taxon>Archaea</taxon>
        <taxon>Methanobacteriati</taxon>
        <taxon>Methanobacteriota</taxon>
        <taxon>Stenosarchaea group</taxon>
        <taxon>Halobacteria</taxon>
        <taxon>Halobacteriales</taxon>
        <taxon>Haloferacaceae</taxon>
        <taxon>Halobellus</taxon>
    </lineage>
</organism>
<dbReference type="OrthoDB" id="329240at2157"/>
<evidence type="ECO:0000313" key="1">
    <source>
        <dbReference type="EMBL" id="SDY19915.1"/>
    </source>
</evidence>
<evidence type="ECO:0000313" key="2">
    <source>
        <dbReference type="Proteomes" id="UP000199170"/>
    </source>
</evidence>
<accession>A0A1H3HXG2</accession>
<name>A0A1H3HXG2_9EURY</name>
<dbReference type="AlphaFoldDB" id="A0A1H3HXG2"/>
<proteinExistence type="predicted"/>
<reference evidence="2" key="1">
    <citation type="submission" date="2016-10" db="EMBL/GenBank/DDBJ databases">
        <authorList>
            <person name="Varghese N."/>
            <person name="Submissions S."/>
        </authorList>
    </citation>
    <scope>NUCLEOTIDE SEQUENCE [LARGE SCALE GENOMIC DNA]</scope>
    <source>
        <strain evidence="2">CGMCC 1.10118</strain>
    </source>
</reference>
<evidence type="ECO:0008006" key="3">
    <source>
        <dbReference type="Google" id="ProtNLM"/>
    </source>
</evidence>
<sequence length="122" mass="13041">MIDFPWGGGGGDSSDDADEYPDAIVVCSFQDGTLVVYADRVEIERVERSRFDDKTIPADEIEGVDLSKGVTIGYFQIEQTGVAVDAGGLLSDPVNENTLHFGRSGRDCASEARTEILAHASG</sequence>
<protein>
    <recommendedName>
        <fullName evidence="3">PH domain-containing protein</fullName>
    </recommendedName>
</protein>
<dbReference type="RefSeq" id="WP_089767653.1">
    <property type="nucleotide sequence ID" value="NZ_FNPB01000008.1"/>
</dbReference>
<dbReference type="Proteomes" id="UP000199170">
    <property type="component" value="Unassembled WGS sequence"/>
</dbReference>
<keyword evidence="2" id="KW-1185">Reference proteome</keyword>